<evidence type="ECO:0000313" key="3">
    <source>
        <dbReference type="Proteomes" id="UP000244729"/>
    </source>
</evidence>
<gene>
    <name evidence="2" type="ORF">DCE93_13710</name>
</gene>
<dbReference type="Gene3D" id="3.40.50.1820">
    <property type="entry name" value="alpha/beta hydrolase"/>
    <property type="match status" value="1"/>
</dbReference>
<name>A0A2S0WZ76_9MICO</name>
<dbReference type="KEGG" id="agm:DCE93_13710"/>
<evidence type="ECO:0000313" key="2">
    <source>
        <dbReference type="EMBL" id="AWB96570.1"/>
    </source>
</evidence>
<reference evidence="2 3" key="1">
    <citation type="submission" date="2018-04" db="EMBL/GenBank/DDBJ databases">
        <authorList>
            <person name="Li J."/>
        </authorList>
    </citation>
    <scope>NUCLEOTIDE SEQUENCE [LARGE SCALE GENOMIC DNA]</scope>
    <source>
        <strain evidence="3">30A</strain>
    </source>
</reference>
<dbReference type="Pfam" id="PF00561">
    <property type="entry name" value="Abhydrolase_1"/>
    <property type="match status" value="1"/>
</dbReference>
<dbReference type="AlphaFoldDB" id="A0A2S0WZ76"/>
<evidence type="ECO:0000259" key="1">
    <source>
        <dbReference type="Pfam" id="PF00561"/>
    </source>
</evidence>
<sequence length="272" mass="28947">MPALTVPGAELHYESSGHASAPALLFVPAGIATLRMWDAQVAALAEHHFVATFDPRGFGATRHDEAVPFANHADALAVLDHLGIPAATVIGASRSGRIALDTALAAPDRVSGVVTVGSVPSGFPELPLPEEEQRRFDEIDAVDPAIDAPLLARLETTLWAAGPRRTESELDPEFVRLAHRLNAPNVAHAADEGTTVPLEPPAYDRLGDIRVPALVTVGEYDFSTELAAYDHLLANLPSATGLRLEGTAHLPSVERAEEFTRVLAGWLEQHGL</sequence>
<accession>A0A2S0WZ76</accession>
<dbReference type="RefSeq" id="WP_108596366.1">
    <property type="nucleotide sequence ID" value="NZ_CP028913.1"/>
</dbReference>
<dbReference type="Proteomes" id="UP000244729">
    <property type="component" value="Chromosome"/>
</dbReference>
<dbReference type="PANTHER" id="PTHR43194">
    <property type="entry name" value="HYDROLASE ALPHA/BETA FOLD FAMILY"/>
    <property type="match status" value="1"/>
</dbReference>
<dbReference type="InterPro" id="IPR029058">
    <property type="entry name" value="AB_hydrolase_fold"/>
</dbReference>
<dbReference type="GO" id="GO:0003824">
    <property type="term" value="F:catalytic activity"/>
    <property type="evidence" value="ECO:0007669"/>
    <property type="project" value="UniProtKB-ARBA"/>
</dbReference>
<proteinExistence type="predicted"/>
<keyword evidence="3" id="KW-1185">Reference proteome</keyword>
<dbReference type="InterPro" id="IPR050228">
    <property type="entry name" value="Carboxylesterase_BioH"/>
</dbReference>
<organism evidence="2 3">
    <name type="scientific">Agromyces badenianii</name>
    <dbReference type="NCBI Taxonomy" id="2080742"/>
    <lineage>
        <taxon>Bacteria</taxon>
        <taxon>Bacillati</taxon>
        <taxon>Actinomycetota</taxon>
        <taxon>Actinomycetes</taxon>
        <taxon>Micrococcales</taxon>
        <taxon>Microbacteriaceae</taxon>
        <taxon>Agromyces</taxon>
    </lineage>
</organism>
<protein>
    <recommendedName>
        <fullName evidence="1">AB hydrolase-1 domain-containing protein</fullName>
    </recommendedName>
</protein>
<dbReference type="SUPFAM" id="SSF53474">
    <property type="entry name" value="alpha/beta-Hydrolases"/>
    <property type="match status" value="1"/>
</dbReference>
<dbReference type="InterPro" id="IPR000073">
    <property type="entry name" value="AB_hydrolase_1"/>
</dbReference>
<dbReference type="OrthoDB" id="27092at2"/>
<dbReference type="EMBL" id="CP028913">
    <property type="protein sequence ID" value="AWB96570.1"/>
    <property type="molecule type" value="Genomic_DNA"/>
</dbReference>
<dbReference type="PANTHER" id="PTHR43194:SF2">
    <property type="entry name" value="PEROXISOMAL MEMBRANE PROTEIN LPX1"/>
    <property type="match status" value="1"/>
</dbReference>
<feature type="domain" description="AB hydrolase-1" evidence="1">
    <location>
        <begin position="22"/>
        <end position="255"/>
    </location>
</feature>